<dbReference type="OrthoDB" id="8892982at2"/>
<dbReference type="Gene3D" id="3.40.190.10">
    <property type="entry name" value="Periplasmic binding protein-like II"/>
    <property type="match status" value="2"/>
</dbReference>
<dbReference type="AlphaFoldDB" id="A0A286GV99"/>
<keyword evidence="3" id="KW-1185">Reference proteome</keyword>
<dbReference type="EMBL" id="OCNK01000002">
    <property type="protein sequence ID" value="SOD99402.1"/>
    <property type="molecule type" value="Genomic_DNA"/>
</dbReference>
<protein>
    <submittedName>
        <fullName evidence="2">ABC-type nitrate/sulfonate/bicarbonate transport system, substrate-binding protein</fullName>
    </submittedName>
</protein>
<feature type="domain" description="SsuA/THI5-like" evidence="1">
    <location>
        <begin position="88"/>
        <end position="297"/>
    </location>
</feature>
<dbReference type="RefSeq" id="WP_143278443.1">
    <property type="nucleotide sequence ID" value="NZ_OCNK01000002.1"/>
</dbReference>
<dbReference type="Pfam" id="PF09084">
    <property type="entry name" value="NMT1"/>
    <property type="match status" value="1"/>
</dbReference>
<proteinExistence type="predicted"/>
<accession>A0A286GV99</accession>
<dbReference type="SUPFAM" id="SSF53850">
    <property type="entry name" value="Periplasmic binding protein-like II"/>
    <property type="match status" value="1"/>
</dbReference>
<gene>
    <name evidence="2" type="ORF">SAMN06272739_2296</name>
</gene>
<dbReference type="Proteomes" id="UP000219482">
    <property type="component" value="Unassembled WGS sequence"/>
</dbReference>
<sequence>MPDESAAVRISPNVNVEWKKVASDMVIGRRPTQARSRKGLLALFLAVSMSAVAACGGGDSGDSEGEAQTAPHTGVVRISETGSSEDLALWVAQDEGIFEANGLEVELQNIAAGLAPVALTNGEVQLGTQTAPDFLQAVSSELDLTAVAGMSYNTPENPRLFVVASKASGITSIDGLAGARIGTPSRGGSFEISTTALMEEDGIDTGDVEWVEVPFPQMIEALNSGLVDAVATSINLVGPARAAGHQPVVDLSEFGDDVLITFLSGTTAWVEANGDIVEKLRTSLEQAAEFVTANPERTVEIIAAHTGLDPAIAQRTPPTNLSAAISEDQLQLWIDAMSAQGLIEDDVQPGVLLQP</sequence>
<evidence type="ECO:0000313" key="2">
    <source>
        <dbReference type="EMBL" id="SOD99402.1"/>
    </source>
</evidence>
<evidence type="ECO:0000259" key="1">
    <source>
        <dbReference type="Pfam" id="PF09084"/>
    </source>
</evidence>
<dbReference type="InterPro" id="IPR015168">
    <property type="entry name" value="SsuA/THI5"/>
</dbReference>
<reference evidence="3" key="1">
    <citation type="submission" date="2017-09" db="EMBL/GenBank/DDBJ databases">
        <authorList>
            <person name="Varghese N."/>
            <person name="Submissions S."/>
        </authorList>
    </citation>
    <scope>NUCLEOTIDE SEQUENCE [LARGE SCALE GENOMIC DNA]</scope>
    <source>
        <strain evidence="3">DSM 44270</strain>
    </source>
</reference>
<evidence type="ECO:0000313" key="3">
    <source>
        <dbReference type="Proteomes" id="UP000219482"/>
    </source>
</evidence>
<dbReference type="PANTHER" id="PTHR30024">
    <property type="entry name" value="ALIPHATIC SULFONATES-BINDING PROTEIN-RELATED"/>
    <property type="match status" value="1"/>
</dbReference>
<name>A0A286GV99_9ACTN</name>
<organism evidence="2 3">
    <name type="scientific">Blastococcus haudaquaticus</name>
    <dbReference type="NCBI Taxonomy" id="1938745"/>
    <lineage>
        <taxon>Bacteria</taxon>
        <taxon>Bacillati</taxon>
        <taxon>Actinomycetota</taxon>
        <taxon>Actinomycetes</taxon>
        <taxon>Geodermatophilales</taxon>
        <taxon>Geodermatophilaceae</taxon>
        <taxon>Blastococcus</taxon>
    </lineage>
</organism>